<gene>
    <name evidence="1" type="ORF">AB4876_14210</name>
</gene>
<protein>
    <submittedName>
        <fullName evidence="1">OsmC family protein</fullName>
    </submittedName>
</protein>
<dbReference type="Pfam" id="PF02566">
    <property type="entry name" value="OsmC"/>
    <property type="match status" value="1"/>
</dbReference>
<dbReference type="InterPro" id="IPR015946">
    <property type="entry name" value="KH_dom-like_a/b"/>
</dbReference>
<evidence type="ECO:0000313" key="2">
    <source>
        <dbReference type="Proteomes" id="UP001557485"/>
    </source>
</evidence>
<name>A0ABV3U848_9GAMM</name>
<dbReference type="SUPFAM" id="SSF82784">
    <property type="entry name" value="OsmC-like"/>
    <property type="match status" value="1"/>
</dbReference>
<dbReference type="PANTHER" id="PTHR42830">
    <property type="entry name" value="OSMOTICALLY INDUCIBLE FAMILY PROTEIN"/>
    <property type="match status" value="1"/>
</dbReference>
<sequence length="144" mass="15944">MHELPHFYSVTVDASAHDTLRCNTGNLPELVVAPPTQFDGPGDQWSPEELLMAAVANCFVLSFRTVADIAKLEWESIQCQAQGELDKVARTMLFTTITTKVKLQLKDIDSKSKAETLLKKAEKICIVSNSLSAEKHLEIEIVDS</sequence>
<dbReference type="EMBL" id="JBFRYA010000013">
    <property type="protein sequence ID" value="MEX1670071.1"/>
    <property type="molecule type" value="Genomic_DNA"/>
</dbReference>
<reference evidence="1 2" key="1">
    <citation type="journal article" date="2011" name="Int. J. Syst. Evol. Microbiol.">
        <title>Zhongshania antarctica gen. nov., sp. nov. and Zhongshania guokunii sp. nov., gammaproteobacteria respectively isolated from coastal attached (fast) ice and surface seawater of the Antarctic.</title>
        <authorList>
            <person name="Li H.J."/>
            <person name="Zhang X.Y."/>
            <person name="Chen C.X."/>
            <person name="Zhang Y.J."/>
            <person name="Gao Z.M."/>
            <person name="Yu Y."/>
            <person name="Chen X.L."/>
            <person name="Chen B."/>
            <person name="Zhang Y.Z."/>
        </authorList>
    </citation>
    <scope>NUCLEOTIDE SEQUENCE [LARGE SCALE GENOMIC DNA]</scope>
    <source>
        <strain evidence="1 2">ZS6-22T</strain>
    </source>
</reference>
<dbReference type="PANTHER" id="PTHR42830:SF2">
    <property type="entry name" value="OSMC_OHR FAMILY PROTEIN"/>
    <property type="match status" value="1"/>
</dbReference>
<proteinExistence type="predicted"/>
<comment type="caution">
    <text evidence="1">The sequence shown here is derived from an EMBL/GenBank/DDBJ whole genome shotgun (WGS) entry which is preliminary data.</text>
</comment>
<evidence type="ECO:0000313" key="1">
    <source>
        <dbReference type="EMBL" id="MEX1670071.1"/>
    </source>
</evidence>
<dbReference type="InterPro" id="IPR036102">
    <property type="entry name" value="OsmC/Ohrsf"/>
</dbReference>
<dbReference type="Proteomes" id="UP001557485">
    <property type="component" value="Unassembled WGS sequence"/>
</dbReference>
<dbReference type="InterPro" id="IPR003718">
    <property type="entry name" value="OsmC/Ohr_fam"/>
</dbReference>
<dbReference type="RefSeq" id="WP_368382438.1">
    <property type="nucleotide sequence ID" value="NZ_JBFRYA010000013.1"/>
</dbReference>
<dbReference type="Gene3D" id="3.30.300.20">
    <property type="match status" value="1"/>
</dbReference>
<dbReference type="InterPro" id="IPR052707">
    <property type="entry name" value="OsmC_Ohr_Peroxiredoxin"/>
</dbReference>
<accession>A0ABV3U848</accession>
<keyword evidence="2" id="KW-1185">Reference proteome</keyword>
<organism evidence="1 2">
    <name type="scientific">Zhongshania guokunii</name>
    <dbReference type="NCBI Taxonomy" id="641783"/>
    <lineage>
        <taxon>Bacteria</taxon>
        <taxon>Pseudomonadati</taxon>
        <taxon>Pseudomonadota</taxon>
        <taxon>Gammaproteobacteria</taxon>
        <taxon>Cellvibrionales</taxon>
        <taxon>Spongiibacteraceae</taxon>
        <taxon>Zhongshania</taxon>
    </lineage>
</organism>